<dbReference type="Proteomes" id="UP000245765">
    <property type="component" value="Unassembled WGS sequence"/>
</dbReference>
<protein>
    <submittedName>
        <fullName evidence="2">Uncharacterized protein</fullName>
    </submittedName>
</protein>
<dbReference type="EMBL" id="QGNA01000002">
    <property type="protein sequence ID" value="PWS37715.1"/>
    <property type="molecule type" value="Genomic_DNA"/>
</dbReference>
<dbReference type="Pfam" id="PF02635">
    <property type="entry name" value="DsrE"/>
    <property type="match status" value="1"/>
</dbReference>
<keyword evidence="3" id="KW-1185">Reference proteome</keyword>
<dbReference type="InterPro" id="IPR027396">
    <property type="entry name" value="DsrEFH-like"/>
</dbReference>
<name>A0A317FFZ2_9PROT</name>
<feature type="compositionally biased region" description="Basic and acidic residues" evidence="1">
    <location>
        <begin position="65"/>
        <end position="80"/>
    </location>
</feature>
<gene>
    <name evidence="2" type="ORF">DFH01_10885</name>
</gene>
<dbReference type="PANTHER" id="PTHR37691">
    <property type="entry name" value="BLR3518 PROTEIN"/>
    <property type="match status" value="1"/>
</dbReference>
<dbReference type="PANTHER" id="PTHR37691:SF1">
    <property type="entry name" value="BLR3518 PROTEIN"/>
    <property type="match status" value="1"/>
</dbReference>
<dbReference type="AlphaFoldDB" id="A0A317FFZ2"/>
<evidence type="ECO:0000256" key="1">
    <source>
        <dbReference type="SAM" id="MobiDB-lite"/>
    </source>
</evidence>
<proteinExistence type="predicted"/>
<sequence length="274" mass="28911">MAPGGARAAEAGRRLSGERHGGQAGAALPLRPGPHAHDGFPCRRGLGGNGGSRGAARYLSAPRLRHADAGRTDRQPERPVARLGAAAGRGRATAHRGLRRAGADGRLRTGGPADDASGLEQGGERTMRRRRLLAGLAALPLMAAGRRETELSDPKPSIDAPRRIVVSISERDQDRANAVFSNVINIQGFYGQDMVEIVVVAYGPGVRHLLKEDSQVAERVASLQAYGIEFLACGATLDTLGLGPEAVLPGIAVVQNGLPEIVERQLRGWVHLRP</sequence>
<reference evidence="3" key="1">
    <citation type="submission" date="2018-05" db="EMBL/GenBank/DDBJ databases">
        <authorList>
            <person name="Du Z."/>
            <person name="Wang X."/>
        </authorList>
    </citation>
    <scope>NUCLEOTIDE SEQUENCE [LARGE SCALE GENOMIC DNA]</scope>
    <source>
        <strain evidence="3">CQN31</strain>
    </source>
</reference>
<evidence type="ECO:0000313" key="2">
    <source>
        <dbReference type="EMBL" id="PWS37715.1"/>
    </source>
</evidence>
<feature type="compositionally biased region" description="Low complexity" evidence="1">
    <location>
        <begin position="81"/>
        <end position="91"/>
    </location>
</feature>
<dbReference type="Gene3D" id="3.40.1260.10">
    <property type="entry name" value="DsrEFH-like"/>
    <property type="match status" value="1"/>
</dbReference>
<evidence type="ECO:0000313" key="3">
    <source>
        <dbReference type="Proteomes" id="UP000245765"/>
    </source>
</evidence>
<dbReference type="InterPro" id="IPR003787">
    <property type="entry name" value="Sulphur_relay_DsrE/F-like"/>
</dbReference>
<feature type="region of interest" description="Disordered" evidence="1">
    <location>
        <begin position="1"/>
        <end position="125"/>
    </location>
</feature>
<accession>A0A317FFZ2</accession>
<feature type="compositionally biased region" description="Basic and acidic residues" evidence="1">
    <location>
        <begin position="10"/>
        <end position="21"/>
    </location>
</feature>
<organism evidence="2 3">
    <name type="scientific">Falsiroseomonas bella</name>
    <dbReference type="NCBI Taxonomy" id="2184016"/>
    <lineage>
        <taxon>Bacteria</taxon>
        <taxon>Pseudomonadati</taxon>
        <taxon>Pseudomonadota</taxon>
        <taxon>Alphaproteobacteria</taxon>
        <taxon>Acetobacterales</taxon>
        <taxon>Roseomonadaceae</taxon>
        <taxon>Falsiroseomonas</taxon>
    </lineage>
</organism>
<dbReference type="SUPFAM" id="SSF75169">
    <property type="entry name" value="DsrEFH-like"/>
    <property type="match status" value="1"/>
</dbReference>
<comment type="caution">
    <text evidence="2">The sequence shown here is derived from an EMBL/GenBank/DDBJ whole genome shotgun (WGS) entry which is preliminary data.</text>
</comment>